<dbReference type="Pfam" id="PF00689">
    <property type="entry name" value="Cation_ATPase_C"/>
    <property type="match status" value="1"/>
</dbReference>
<dbReference type="OrthoDB" id="116380at2759"/>
<gene>
    <name evidence="12" type="primary">ATP12A</name>
    <name evidence="12" type="ORF">AK812_SmicGene39945</name>
</gene>
<feature type="region of interest" description="Disordered" evidence="10">
    <location>
        <begin position="1"/>
        <end position="139"/>
    </location>
</feature>
<dbReference type="InterPro" id="IPR008250">
    <property type="entry name" value="ATPase_P-typ_transduc_dom_A_sf"/>
</dbReference>
<dbReference type="GO" id="GO:0016887">
    <property type="term" value="F:ATP hydrolysis activity"/>
    <property type="evidence" value="ECO:0007669"/>
    <property type="project" value="InterPro"/>
</dbReference>
<dbReference type="PROSITE" id="PS00154">
    <property type="entry name" value="ATPASE_E1_E2"/>
    <property type="match status" value="1"/>
</dbReference>
<dbReference type="Pfam" id="PF01416">
    <property type="entry name" value="PseudoU_synth_1"/>
    <property type="match status" value="1"/>
</dbReference>
<dbReference type="GO" id="GO:0005886">
    <property type="term" value="C:plasma membrane"/>
    <property type="evidence" value="ECO:0007669"/>
    <property type="project" value="UniProtKB-SubCell"/>
</dbReference>
<dbReference type="InterPro" id="IPR059000">
    <property type="entry name" value="ATPase_P-type_domA"/>
</dbReference>
<evidence type="ECO:0000256" key="3">
    <source>
        <dbReference type="ARBA" id="ARBA00022692"/>
    </source>
</evidence>
<evidence type="ECO:0000256" key="8">
    <source>
        <dbReference type="ARBA" id="ARBA00023136"/>
    </source>
</evidence>
<dbReference type="PANTHER" id="PTHR43294">
    <property type="entry name" value="SODIUM/POTASSIUM-TRANSPORTING ATPASE SUBUNIT ALPHA"/>
    <property type="match status" value="1"/>
</dbReference>
<evidence type="ECO:0000256" key="5">
    <source>
        <dbReference type="ARBA" id="ARBA00022840"/>
    </source>
</evidence>
<dbReference type="GO" id="GO:0001522">
    <property type="term" value="P:pseudouridine synthesis"/>
    <property type="evidence" value="ECO:0007669"/>
    <property type="project" value="InterPro"/>
</dbReference>
<dbReference type="Pfam" id="PF00690">
    <property type="entry name" value="Cation_ATPase_N"/>
    <property type="match status" value="1"/>
</dbReference>
<keyword evidence="4" id="KW-0547">Nucleotide-binding</keyword>
<dbReference type="InterPro" id="IPR023214">
    <property type="entry name" value="HAD_sf"/>
</dbReference>
<dbReference type="InterPro" id="IPR036412">
    <property type="entry name" value="HAD-like_sf"/>
</dbReference>
<dbReference type="GO" id="GO:0036376">
    <property type="term" value="P:sodium ion export across plasma membrane"/>
    <property type="evidence" value="ECO:0007669"/>
    <property type="project" value="TreeGrafter"/>
</dbReference>
<dbReference type="PANTHER" id="PTHR43294:SF21">
    <property type="entry name" value="CATION TRANSPORTING ATPASE"/>
    <property type="match status" value="1"/>
</dbReference>
<dbReference type="Gene3D" id="3.30.70.660">
    <property type="entry name" value="Pseudouridine synthase I, catalytic domain, C-terminal subdomain"/>
    <property type="match status" value="1"/>
</dbReference>
<dbReference type="InterPro" id="IPR004014">
    <property type="entry name" value="ATPase_P-typ_cation-transptr_N"/>
</dbReference>
<dbReference type="SUPFAM" id="SSF56784">
    <property type="entry name" value="HAD-like"/>
    <property type="match status" value="1"/>
</dbReference>
<dbReference type="GO" id="GO:0009982">
    <property type="term" value="F:pseudouridine synthase activity"/>
    <property type="evidence" value="ECO:0007669"/>
    <property type="project" value="InterPro"/>
</dbReference>
<dbReference type="Gene3D" id="1.20.1110.10">
    <property type="entry name" value="Calcium-transporting ATPase, transmembrane domain"/>
    <property type="match status" value="2"/>
</dbReference>
<dbReference type="Gene3D" id="3.40.1110.10">
    <property type="entry name" value="Calcium-transporting ATPase, cytoplasmic domain N"/>
    <property type="match status" value="1"/>
</dbReference>
<dbReference type="Pfam" id="PF13246">
    <property type="entry name" value="Cation_ATPase"/>
    <property type="match status" value="1"/>
</dbReference>
<dbReference type="InterPro" id="IPR023299">
    <property type="entry name" value="ATPase_P-typ_cyto_dom_N"/>
</dbReference>
<sequence length="1558" mass="168039">MAAGPHLPRLSYTDMVPGHGTEGHDPPVRQAARGRAHRTSSESSGPAQADGSRLPAGDSSEAEPQAASGLRQAARGRAHRTSDCDEESGPAAADRLTVGERSEAQTPPSVRQAARGGAHRTSSDESFGRADGGRPSIADHGEMFMRRTMRTSSSDGITGLAECVRQRHSVELRRRRSGSGSEELLDLDPVHSLELETLARRLLTSIPSREESHCRTGPCGLKSAEVRRRLAKDGPNMLTPPDVEAPLEKFLRTAFAGLLNLLLWACVFAEVCLLFVYPGERDPVTPAILSLVILCTAALQCYTELKAESSMEALRNMQAAEFVRTTRMSDDGQRLDQEVPPTELVTGDIIFLEPGQRVPADVRIIHCSTGTEVDNAALTGETIPEPRSANAELPAVPATEARCLAFFGTSVLKGTATCVVCATGDGTFLGQIANTMKKGSPRSSLEVQMESFVHTIAKVAGGVAACVLLANLVPPLNTEAVKARASPPWVPTAPTSSSLAAFACTLNVLAVGKKVLHRRNCLRSLLVRPCMAKLPKQSEPLALSECEHDKSEPLVHPVFVSEMVPHLTSSGRFELALIPDPDFPDCQLSVVVRSGEFHKGDPAFLVVVGAQLPENLGKASGWDGLLAESGFVVKPTHFGRQYLSNGLLLPRSLVEDFAPGDALLDPQALTTALKVEGPPTRFRAQSFLLEVAGLSLSDIFRFPTEQLLWVGFDGSCYYGSQSTGAEESRPTVLGQIMQSAEKLGWVRAQPGSRTSRSQWACLSRVDAGASARSFLLTTPPLLKPSANELPGPIEAARALSSELPTSIRIHRALLAPRGAHLRHTHNVTREYGYFFPLQWIKGDIEGLREILQHFTGNHCFANFTELKKLEGLKKKIQRSPQLQSWAHSLQSWKRSRRDANYSADAGAISSLQVHGAMRAACERTVLRALVKKIPGTRLACITVQGDGFLYNMVRYIAGSALAVHSGKLAATTLQAALASFLAVDLSEHLAPATGLVLLRQYTEEAWISRRSQEAEASAEDFMKQQLLPRIEGAWRLAPKVRSAAEILENCATALFTQVPEGLLPTVTFSLMIASSRMSRQQVVVKKLDAIESLGCASVFCSDKTGTLTTGEMTVQHVLVPAVGGATLFSMQQLQAEVVRGDVRLQQLASAALTNNSVQASSGTGNAQVVGSPTEVAICRAAATMLGKPLKEAVTFPPRKDVVFDIPFNSENKWMLTVHKLGSEDPCYEVIVKGAPERVLDLCTANEQIFSNLRSLMDRGLRVLALAGRRLSAQDIPRSGEFQGGCLASCNFPLQDCSFLGFFAMEDPPRLGVREAVEKAHSAGVKVVMVTGDHGDTAKAIAKRLNILSSTAKLCRESERFQVVLGSELDEFLPLDDGFARLESDSKEFWREAVVHTRVFARVSPLHKRIIVQAYQTFGQQGFGDVVAMTGDGVNDAPALKQAEVGIAMGIRGTSVAQDAADIILLDDNFSSAISGMEQGRLASENLQKSIMYTLCSKVPQALPAFFEVFGLPEALAAVQVLLIDIGTDIWTAVAFAAQGPETSLMNRSPRHPRLEPSS</sequence>
<keyword evidence="8" id="KW-0472">Membrane</keyword>
<protein>
    <submittedName>
        <fullName evidence="12">Potassium-transporting ATPase alpha chain 2</fullName>
    </submittedName>
</protein>
<dbReference type="SFLD" id="SFLDG00002">
    <property type="entry name" value="C1.7:_P-type_atpase_like"/>
    <property type="match status" value="1"/>
</dbReference>
<dbReference type="EMBL" id="LSRX01001452">
    <property type="protein sequence ID" value="OLP79721.1"/>
    <property type="molecule type" value="Genomic_DNA"/>
</dbReference>
<dbReference type="GO" id="GO:0006883">
    <property type="term" value="P:intracellular sodium ion homeostasis"/>
    <property type="evidence" value="ECO:0007669"/>
    <property type="project" value="TreeGrafter"/>
</dbReference>
<dbReference type="SMART" id="SM00831">
    <property type="entry name" value="Cation_ATPase_N"/>
    <property type="match status" value="1"/>
</dbReference>
<dbReference type="GO" id="GO:1902600">
    <property type="term" value="P:proton transmembrane transport"/>
    <property type="evidence" value="ECO:0007669"/>
    <property type="project" value="TreeGrafter"/>
</dbReference>
<dbReference type="InterPro" id="IPR020097">
    <property type="entry name" value="PsdUridine_synth_TruA_a/b_dom"/>
</dbReference>
<dbReference type="SUPFAM" id="SSF81653">
    <property type="entry name" value="Calcium ATPase, transduction domain A"/>
    <property type="match status" value="1"/>
</dbReference>
<dbReference type="GO" id="GO:0003723">
    <property type="term" value="F:RNA binding"/>
    <property type="evidence" value="ECO:0007669"/>
    <property type="project" value="InterPro"/>
</dbReference>
<evidence type="ECO:0000256" key="1">
    <source>
        <dbReference type="ARBA" id="ARBA00004651"/>
    </source>
</evidence>
<dbReference type="GO" id="GO:0005391">
    <property type="term" value="F:P-type sodium:potassium-exchanging transporter activity"/>
    <property type="evidence" value="ECO:0007669"/>
    <property type="project" value="TreeGrafter"/>
</dbReference>
<dbReference type="GO" id="GO:0005524">
    <property type="term" value="F:ATP binding"/>
    <property type="evidence" value="ECO:0007669"/>
    <property type="project" value="UniProtKB-KW"/>
</dbReference>
<dbReference type="InterPro" id="IPR006068">
    <property type="entry name" value="ATPase_P-typ_cation-transptr_C"/>
</dbReference>
<comment type="subcellular location">
    <subcellularLocation>
        <location evidence="1">Cell membrane</location>
        <topology evidence="1">Multi-pass membrane protein</topology>
    </subcellularLocation>
</comment>
<dbReference type="InterPro" id="IPR020094">
    <property type="entry name" value="TruA/RsuA/RluB/E/F_N"/>
</dbReference>
<dbReference type="SUPFAM" id="SSF81660">
    <property type="entry name" value="Metal cation-transporting ATPase, ATP-binding domain N"/>
    <property type="match status" value="1"/>
</dbReference>
<dbReference type="InterPro" id="IPR020095">
    <property type="entry name" value="PsdUridine_synth_TruA_C"/>
</dbReference>
<evidence type="ECO:0000313" key="12">
    <source>
        <dbReference type="EMBL" id="OLP79721.1"/>
    </source>
</evidence>
<keyword evidence="13" id="KW-1185">Reference proteome</keyword>
<keyword evidence="3" id="KW-0812">Transmembrane</keyword>
<keyword evidence="2" id="KW-1003">Cell membrane</keyword>
<evidence type="ECO:0000256" key="9">
    <source>
        <dbReference type="ARBA" id="ARBA00023235"/>
    </source>
</evidence>
<dbReference type="SUPFAM" id="SSF55120">
    <property type="entry name" value="Pseudouridine synthase"/>
    <property type="match status" value="1"/>
</dbReference>
<evidence type="ECO:0000313" key="13">
    <source>
        <dbReference type="Proteomes" id="UP000186817"/>
    </source>
</evidence>
<dbReference type="Proteomes" id="UP000186817">
    <property type="component" value="Unassembled WGS sequence"/>
</dbReference>
<comment type="caution">
    <text evidence="12">The sequence shown here is derived from an EMBL/GenBank/DDBJ whole genome shotgun (WGS) entry which is preliminary data.</text>
</comment>
<feature type="compositionally biased region" description="Basic and acidic residues" evidence="10">
    <location>
        <begin position="121"/>
        <end position="139"/>
    </location>
</feature>
<dbReference type="SFLD" id="SFLDF00027">
    <property type="entry name" value="p-type_atpase"/>
    <property type="match status" value="1"/>
</dbReference>
<evidence type="ECO:0000256" key="6">
    <source>
        <dbReference type="ARBA" id="ARBA00022967"/>
    </source>
</evidence>
<keyword evidence="9" id="KW-0413">Isomerase</keyword>
<dbReference type="NCBIfam" id="TIGR01494">
    <property type="entry name" value="ATPase_P-type"/>
    <property type="match status" value="1"/>
</dbReference>
<name>A0A1Q9C9X1_SYMMI</name>
<dbReference type="GO" id="GO:1990573">
    <property type="term" value="P:potassium ion import across plasma membrane"/>
    <property type="evidence" value="ECO:0007669"/>
    <property type="project" value="TreeGrafter"/>
</dbReference>
<proteinExistence type="predicted"/>
<dbReference type="InterPro" id="IPR023298">
    <property type="entry name" value="ATPase_P-typ_TM_dom_sf"/>
</dbReference>
<dbReference type="Gene3D" id="3.30.70.580">
    <property type="entry name" value="Pseudouridine synthase I, catalytic domain, N-terminal subdomain"/>
    <property type="match status" value="1"/>
</dbReference>
<evidence type="ECO:0000256" key="7">
    <source>
        <dbReference type="ARBA" id="ARBA00022989"/>
    </source>
</evidence>
<dbReference type="SUPFAM" id="SSF81665">
    <property type="entry name" value="Calcium ATPase, transmembrane domain M"/>
    <property type="match status" value="2"/>
</dbReference>
<dbReference type="SFLD" id="SFLDS00003">
    <property type="entry name" value="Haloacid_Dehalogenase"/>
    <property type="match status" value="1"/>
</dbReference>
<keyword evidence="5" id="KW-0067">ATP-binding</keyword>
<dbReference type="Gene3D" id="3.40.50.1000">
    <property type="entry name" value="HAD superfamily/HAD-like"/>
    <property type="match status" value="1"/>
</dbReference>
<feature type="domain" description="Cation-transporting P-type ATPase N-terminal" evidence="11">
    <location>
        <begin position="189"/>
        <end position="274"/>
    </location>
</feature>
<dbReference type="InterPro" id="IPR020103">
    <property type="entry name" value="PsdUridine_synth_cat_dom_sf"/>
</dbReference>
<dbReference type="InterPro" id="IPR018303">
    <property type="entry name" value="ATPase_P-typ_P_site"/>
</dbReference>
<dbReference type="InterPro" id="IPR050510">
    <property type="entry name" value="Cation_transp_ATPase_P-type"/>
</dbReference>
<evidence type="ECO:0000259" key="11">
    <source>
        <dbReference type="SMART" id="SM00831"/>
    </source>
</evidence>
<dbReference type="InterPro" id="IPR001757">
    <property type="entry name" value="P_typ_ATPase"/>
</dbReference>
<dbReference type="GO" id="GO:0030007">
    <property type="term" value="P:intracellular potassium ion homeostasis"/>
    <property type="evidence" value="ECO:0007669"/>
    <property type="project" value="TreeGrafter"/>
</dbReference>
<keyword evidence="6" id="KW-1278">Translocase</keyword>
<dbReference type="InterPro" id="IPR044492">
    <property type="entry name" value="P_typ_ATPase_HD_dom"/>
</dbReference>
<accession>A0A1Q9C9X1</accession>
<dbReference type="Pfam" id="PF00122">
    <property type="entry name" value="E1-E2_ATPase"/>
    <property type="match status" value="1"/>
</dbReference>
<evidence type="ECO:0000256" key="4">
    <source>
        <dbReference type="ARBA" id="ARBA00022741"/>
    </source>
</evidence>
<dbReference type="Gene3D" id="2.70.150.10">
    <property type="entry name" value="Calcium-transporting ATPase, cytoplasmic transduction domain A"/>
    <property type="match status" value="1"/>
</dbReference>
<evidence type="ECO:0000256" key="2">
    <source>
        <dbReference type="ARBA" id="ARBA00022475"/>
    </source>
</evidence>
<organism evidence="12 13">
    <name type="scientific">Symbiodinium microadriaticum</name>
    <name type="common">Dinoflagellate</name>
    <name type="synonym">Zooxanthella microadriatica</name>
    <dbReference type="NCBI Taxonomy" id="2951"/>
    <lineage>
        <taxon>Eukaryota</taxon>
        <taxon>Sar</taxon>
        <taxon>Alveolata</taxon>
        <taxon>Dinophyceae</taxon>
        <taxon>Suessiales</taxon>
        <taxon>Symbiodiniaceae</taxon>
        <taxon>Symbiodinium</taxon>
    </lineage>
</organism>
<reference evidence="12 13" key="1">
    <citation type="submission" date="2016-02" db="EMBL/GenBank/DDBJ databases">
        <title>Genome analysis of coral dinoflagellate symbionts highlights evolutionary adaptations to a symbiotic lifestyle.</title>
        <authorList>
            <person name="Aranda M."/>
            <person name="Li Y."/>
            <person name="Liew Y.J."/>
            <person name="Baumgarten S."/>
            <person name="Simakov O."/>
            <person name="Wilson M."/>
            <person name="Piel J."/>
            <person name="Ashoor H."/>
            <person name="Bougouffa S."/>
            <person name="Bajic V.B."/>
            <person name="Ryu T."/>
            <person name="Ravasi T."/>
            <person name="Bayer T."/>
            <person name="Micklem G."/>
            <person name="Kim H."/>
            <person name="Bhak J."/>
            <person name="Lajeunesse T.C."/>
            <person name="Voolstra C.R."/>
        </authorList>
    </citation>
    <scope>NUCLEOTIDE SEQUENCE [LARGE SCALE GENOMIC DNA]</scope>
    <source>
        <strain evidence="12 13">CCMP2467</strain>
    </source>
</reference>
<dbReference type="PRINTS" id="PR00121">
    <property type="entry name" value="NAKATPASE"/>
</dbReference>
<keyword evidence="7" id="KW-1133">Transmembrane helix</keyword>
<evidence type="ECO:0000256" key="10">
    <source>
        <dbReference type="SAM" id="MobiDB-lite"/>
    </source>
</evidence>